<evidence type="ECO:0000313" key="1">
    <source>
        <dbReference type="EMBL" id="KAJ2773091.1"/>
    </source>
</evidence>
<name>A0ACC1K4C7_9FUNG</name>
<evidence type="ECO:0000313" key="2">
    <source>
        <dbReference type="Proteomes" id="UP001140234"/>
    </source>
</evidence>
<comment type="caution">
    <text evidence="1">The sequence shown here is derived from an EMBL/GenBank/DDBJ whole genome shotgun (WGS) entry which is preliminary data.</text>
</comment>
<accession>A0ACC1K4C7</accession>
<reference evidence="1" key="1">
    <citation type="submission" date="2022-07" db="EMBL/GenBank/DDBJ databases">
        <title>Phylogenomic reconstructions and comparative analyses of Kickxellomycotina fungi.</title>
        <authorList>
            <person name="Reynolds N.K."/>
            <person name="Stajich J.E."/>
            <person name="Barry K."/>
            <person name="Grigoriev I.V."/>
            <person name="Crous P."/>
            <person name="Smith M.E."/>
        </authorList>
    </citation>
    <scope>NUCLEOTIDE SEQUENCE</scope>
    <source>
        <strain evidence="1">CBS 109366</strain>
    </source>
</reference>
<gene>
    <name evidence="1" type="ORF">IWQ57_001462</name>
</gene>
<sequence>MAENQPAQTEPARGARANLAETPYAQKTAAAAAATTRKTVLSQHSHKRLNQHAAATGPGAEKEPKKMPKMDIPVSLDIDPFSTDSYTDPQGAMDRMLSAKGGDGGDERQAPATAGGKAAAKGDAAAGSLPAVTPRGGEKDAGVLLARVRKTETEILTLKHQLLETKADLKAAEARLREKDAIIKDQEERIDELVESRVPRDDMDEVVAENLRLQQELRDNEALLADCQKLLEEYVAADAQPA</sequence>
<proteinExistence type="predicted"/>
<dbReference type="EMBL" id="JANBUJ010000273">
    <property type="protein sequence ID" value="KAJ2773091.1"/>
    <property type="molecule type" value="Genomic_DNA"/>
</dbReference>
<organism evidence="1 2">
    <name type="scientific">Coemansia nantahalensis</name>
    <dbReference type="NCBI Taxonomy" id="2789366"/>
    <lineage>
        <taxon>Eukaryota</taxon>
        <taxon>Fungi</taxon>
        <taxon>Fungi incertae sedis</taxon>
        <taxon>Zoopagomycota</taxon>
        <taxon>Kickxellomycotina</taxon>
        <taxon>Kickxellomycetes</taxon>
        <taxon>Kickxellales</taxon>
        <taxon>Kickxellaceae</taxon>
        <taxon>Coemansia</taxon>
    </lineage>
</organism>
<keyword evidence="2" id="KW-1185">Reference proteome</keyword>
<protein>
    <submittedName>
        <fullName evidence="1">Uncharacterized protein</fullName>
    </submittedName>
</protein>
<dbReference type="Proteomes" id="UP001140234">
    <property type="component" value="Unassembled WGS sequence"/>
</dbReference>